<name>A0A8X6JK74_NEPPI</name>
<proteinExistence type="predicted"/>
<sequence>MSANLNEDSVKFYPFPRYTLFLLPKYRQVASGILIGVRNELIADFKGIKSMGTSIDKSEIVKIQLWKEDTLFKIFDFYIPPYSISRIYPVLRYLLGQSQFMT</sequence>
<dbReference type="Proteomes" id="UP000887013">
    <property type="component" value="Unassembled WGS sequence"/>
</dbReference>
<dbReference type="EMBL" id="BMAW01043229">
    <property type="protein sequence ID" value="GFS38283.1"/>
    <property type="molecule type" value="Genomic_DNA"/>
</dbReference>
<dbReference type="AlphaFoldDB" id="A0A8X6JK74"/>
<comment type="caution">
    <text evidence="1">The sequence shown here is derived from an EMBL/GenBank/DDBJ whole genome shotgun (WGS) entry which is preliminary data.</text>
</comment>
<gene>
    <name evidence="1" type="primary">HNAJ_LOCUS11659</name>
    <name evidence="1" type="ORF">NPIL_594561</name>
</gene>
<organism evidence="1 2">
    <name type="scientific">Nephila pilipes</name>
    <name type="common">Giant wood spider</name>
    <name type="synonym">Nephila maculata</name>
    <dbReference type="NCBI Taxonomy" id="299642"/>
    <lineage>
        <taxon>Eukaryota</taxon>
        <taxon>Metazoa</taxon>
        <taxon>Ecdysozoa</taxon>
        <taxon>Arthropoda</taxon>
        <taxon>Chelicerata</taxon>
        <taxon>Arachnida</taxon>
        <taxon>Araneae</taxon>
        <taxon>Araneomorphae</taxon>
        <taxon>Entelegynae</taxon>
        <taxon>Araneoidea</taxon>
        <taxon>Nephilidae</taxon>
        <taxon>Nephila</taxon>
    </lineage>
</organism>
<keyword evidence="2" id="KW-1185">Reference proteome</keyword>
<dbReference type="OrthoDB" id="6429850at2759"/>
<accession>A0A8X6JK74</accession>
<protein>
    <submittedName>
        <fullName evidence="1">Uncharacterized protein</fullName>
    </submittedName>
</protein>
<evidence type="ECO:0000313" key="2">
    <source>
        <dbReference type="Proteomes" id="UP000887013"/>
    </source>
</evidence>
<reference evidence="1" key="1">
    <citation type="submission" date="2020-08" db="EMBL/GenBank/DDBJ databases">
        <title>Multicomponent nature underlies the extraordinary mechanical properties of spider dragline silk.</title>
        <authorList>
            <person name="Kono N."/>
            <person name="Nakamura H."/>
            <person name="Mori M."/>
            <person name="Yoshida Y."/>
            <person name="Ohtoshi R."/>
            <person name="Malay A.D."/>
            <person name="Moran D.A.P."/>
            <person name="Tomita M."/>
            <person name="Numata K."/>
            <person name="Arakawa K."/>
        </authorList>
    </citation>
    <scope>NUCLEOTIDE SEQUENCE</scope>
</reference>
<evidence type="ECO:0000313" key="1">
    <source>
        <dbReference type="EMBL" id="GFS38283.1"/>
    </source>
</evidence>